<feature type="transmembrane region" description="Helical" evidence="9">
    <location>
        <begin position="58"/>
        <end position="79"/>
    </location>
</feature>
<dbReference type="InterPro" id="IPR037185">
    <property type="entry name" value="EmrE-like"/>
</dbReference>
<evidence type="ECO:0000256" key="2">
    <source>
        <dbReference type="ARBA" id="ARBA00022448"/>
    </source>
</evidence>
<evidence type="ECO:0000313" key="10">
    <source>
        <dbReference type="EMBL" id="WXL25235.1"/>
    </source>
</evidence>
<dbReference type="Proteomes" id="UP001476583">
    <property type="component" value="Chromosome"/>
</dbReference>
<comment type="similarity">
    <text evidence="7 8">Belongs to the drug/metabolite transporter (DMT) superfamily. Small multidrug resistance (SMR) (TC 2.A.7.1) family.</text>
</comment>
<dbReference type="InterPro" id="IPR000390">
    <property type="entry name" value="Small_drug/metabolite_transptr"/>
</dbReference>
<dbReference type="Pfam" id="PF00893">
    <property type="entry name" value="Multi_Drug_Res"/>
    <property type="match status" value="1"/>
</dbReference>
<dbReference type="PANTHER" id="PTHR30561">
    <property type="entry name" value="SMR FAMILY PROTON-DEPENDENT DRUG EFFLUX TRANSPORTER SUGE"/>
    <property type="match status" value="1"/>
</dbReference>
<sequence>MSGFFYLSIAIIAEVIATSSMKALDGFNKPLPLILVVFGYLISFWLLSIVVKTIPVGIAYAIWAGMGIVLVSIAAVFLYQQRLDLPAILGMGLIVSGVVVIQLFSNSTGH</sequence>
<evidence type="ECO:0000256" key="9">
    <source>
        <dbReference type="SAM" id="Phobius"/>
    </source>
</evidence>
<keyword evidence="4 8" id="KW-0812">Transmembrane</keyword>
<dbReference type="SUPFAM" id="SSF103481">
    <property type="entry name" value="Multidrug resistance efflux transporter EmrE"/>
    <property type="match status" value="1"/>
</dbReference>
<gene>
    <name evidence="10" type="ORF">WG219_18320</name>
</gene>
<evidence type="ECO:0000256" key="8">
    <source>
        <dbReference type="RuleBase" id="RU003942"/>
    </source>
</evidence>
<proteinExistence type="inferred from homology"/>
<reference evidence="10 11" key="1">
    <citation type="submission" date="2024-03" db="EMBL/GenBank/DDBJ databases">
        <title>Complete genome of BD2.</title>
        <authorList>
            <person name="Cao G."/>
        </authorList>
    </citation>
    <scope>NUCLEOTIDE SEQUENCE [LARGE SCALE GENOMIC DNA]</scope>
    <source>
        <strain evidence="10 11">BD2</strain>
    </source>
</reference>
<evidence type="ECO:0000256" key="7">
    <source>
        <dbReference type="ARBA" id="ARBA00038032"/>
    </source>
</evidence>
<organism evidence="10 11">
    <name type="scientific">Ectopseudomonas mendocina</name>
    <name type="common">Pseudomonas mendocina</name>
    <dbReference type="NCBI Taxonomy" id="300"/>
    <lineage>
        <taxon>Bacteria</taxon>
        <taxon>Pseudomonadati</taxon>
        <taxon>Pseudomonadota</taxon>
        <taxon>Gammaproteobacteria</taxon>
        <taxon>Pseudomonadales</taxon>
        <taxon>Pseudomonadaceae</taxon>
        <taxon>Ectopseudomonas</taxon>
    </lineage>
</organism>
<evidence type="ECO:0000256" key="6">
    <source>
        <dbReference type="ARBA" id="ARBA00023136"/>
    </source>
</evidence>
<evidence type="ECO:0000313" key="11">
    <source>
        <dbReference type="Proteomes" id="UP001476583"/>
    </source>
</evidence>
<keyword evidence="6 9" id="KW-0472">Membrane</keyword>
<feature type="transmembrane region" description="Helical" evidence="9">
    <location>
        <begin position="33"/>
        <end position="51"/>
    </location>
</feature>
<evidence type="ECO:0000256" key="4">
    <source>
        <dbReference type="ARBA" id="ARBA00022692"/>
    </source>
</evidence>
<dbReference type="EMBL" id="CP148074">
    <property type="protein sequence ID" value="WXL25235.1"/>
    <property type="molecule type" value="Genomic_DNA"/>
</dbReference>
<name>A0ABZ2RI02_ECTME</name>
<keyword evidence="2" id="KW-0813">Transport</keyword>
<comment type="subcellular location">
    <subcellularLocation>
        <location evidence="1 8">Cell membrane</location>
        <topology evidence="1 8">Multi-pass membrane protein</topology>
    </subcellularLocation>
</comment>
<keyword evidence="3" id="KW-1003">Cell membrane</keyword>
<keyword evidence="11" id="KW-1185">Reference proteome</keyword>
<evidence type="ECO:0000256" key="1">
    <source>
        <dbReference type="ARBA" id="ARBA00004651"/>
    </source>
</evidence>
<dbReference type="PANTHER" id="PTHR30561:SF1">
    <property type="entry name" value="MULTIDRUG TRANSPORTER EMRE"/>
    <property type="match status" value="1"/>
</dbReference>
<dbReference type="InterPro" id="IPR045324">
    <property type="entry name" value="Small_multidrug_res"/>
</dbReference>
<keyword evidence="5 9" id="KW-1133">Transmembrane helix</keyword>
<protein>
    <submittedName>
        <fullName evidence="10">Multidrug efflux SMR transporter</fullName>
    </submittedName>
</protein>
<feature type="transmembrane region" description="Helical" evidence="9">
    <location>
        <begin position="85"/>
        <end position="104"/>
    </location>
</feature>
<evidence type="ECO:0000256" key="3">
    <source>
        <dbReference type="ARBA" id="ARBA00022475"/>
    </source>
</evidence>
<accession>A0ABZ2RI02</accession>
<evidence type="ECO:0000256" key="5">
    <source>
        <dbReference type="ARBA" id="ARBA00022989"/>
    </source>
</evidence>
<dbReference type="Gene3D" id="1.10.3730.20">
    <property type="match status" value="1"/>
</dbReference>